<dbReference type="Proteomes" id="UP000187203">
    <property type="component" value="Unassembled WGS sequence"/>
</dbReference>
<evidence type="ECO:0000313" key="2">
    <source>
        <dbReference type="Proteomes" id="UP000187203"/>
    </source>
</evidence>
<sequence>MEGADATSAAIEDGLLRFCFPFRVSLATFLSRCYRRAGALILISNSLGLRALVRLLEKEEQNPLYGRGRSYTFRKNLPDFLNYGWTDLKSGDLIQYLELLAIEASAKGKRLFQLGATTRNEEGLKRGLEEGNAITCLRTLNLRSEFSLFTYLLLCRAYYLIGDPKRPDQGLDAICKEEGLSGSVGLAFLLVTLYLSGGFKTIELEYLLVEKGCCSQVSSVSAGLIVVDQGSRPSADVAGS</sequence>
<gene>
    <name evidence="1" type="ORF">COLO4_19865</name>
</gene>
<evidence type="ECO:0000313" key="1">
    <source>
        <dbReference type="EMBL" id="OMO89197.1"/>
    </source>
</evidence>
<keyword evidence="2" id="KW-1185">Reference proteome</keyword>
<comment type="caution">
    <text evidence="1">The sequence shown here is derived from an EMBL/GenBank/DDBJ whole genome shotgun (WGS) entry which is preliminary data.</text>
</comment>
<protein>
    <submittedName>
        <fullName evidence="1">Uncharacterized protein</fullName>
    </submittedName>
</protein>
<proteinExistence type="predicted"/>
<dbReference type="AlphaFoldDB" id="A0A1R3J2Y7"/>
<accession>A0A1R3J2Y7</accession>
<organism evidence="1 2">
    <name type="scientific">Corchorus olitorius</name>
    <dbReference type="NCBI Taxonomy" id="93759"/>
    <lineage>
        <taxon>Eukaryota</taxon>
        <taxon>Viridiplantae</taxon>
        <taxon>Streptophyta</taxon>
        <taxon>Embryophyta</taxon>
        <taxon>Tracheophyta</taxon>
        <taxon>Spermatophyta</taxon>
        <taxon>Magnoliopsida</taxon>
        <taxon>eudicotyledons</taxon>
        <taxon>Gunneridae</taxon>
        <taxon>Pentapetalae</taxon>
        <taxon>rosids</taxon>
        <taxon>malvids</taxon>
        <taxon>Malvales</taxon>
        <taxon>Malvaceae</taxon>
        <taxon>Grewioideae</taxon>
        <taxon>Apeibeae</taxon>
        <taxon>Corchorus</taxon>
    </lineage>
</organism>
<name>A0A1R3J2Y7_9ROSI</name>
<dbReference type="EMBL" id="AWUE01016888">
    <property type="protein sequence ID" value="OMO89197.1"/>
    <property type="molecule type" value="Genomic_DNA"/>
</dbReference>
<reference evidence="2" key="1">
    <citation type="submission" date="2013-09" db="EMBL/GenBank/DDBJ databases">
        <title>Corchorus olitorius genome sequencing.</title>
        <authorList>
            <person name="Alam M."/>
            <person name="Haque M.S."/>
            <person name="Islam M.S."/>
            <person name="Emdad E.M."/>
            <person name="Islam M.M."/>
            <person name="Ahmed B."/>
            <person name="Halim A."/>
            <person name="Hossen Q.M.M."/>
            <person name="Hossain M.Z."/>
            <person name="Ahmed R."/>
            <person name="Khan M.M."/>
            <person name="Islam R."/>
            <person name="Rashid M.M."/>
            <person name="Khan S.A."/>
            <person name="Rahman M.S."/>
            <person name="Alam M."/>
            <person name="Yahiya A.S."/>
            <person name="Khan M.S."/>
            <person name="Azam M.S."/>
            <person name="Haque T."/>
            <person name="Lashkar M.Z.H."/>
            <person name="Akhand A.I."/>
            <person name="Morshed G."/>
            <person name="Roy S."/>
            <person name="Uddin K.S."/>
            <person name="Rabeya T."/>
            <person name="Hossain A.S."/>
            <person name="Chowdhury A."/>
            <person name="Snigdha A.R."/>
            <person name="Mortoza M.S."/>
            <person name="Matin S.A."/>
            <person name="Hoque S.M.E."/>
            <person name="Islam M.K."/>
            <person name="Roy D.K."/>
            <person name="Haider R."/>
            <person name="Moosa M.M."/>
            <person name="Elias S.M."/>
            <person name="Hasan A.M."/>
            <person name="Jahan S."/>
            <person name="Shafiuddin M."/>
            <person name="Mahmood N."/>
            <person name="Shommy N.S."/>
        </authorList>
    </citation>
    <scope>NUCLEOTIDE SEQUENCE [LARGE SCALE GENOMIC DNA]</scope>
    <source>
        <strain evidence="2">cv. O-4</strain>
    </source>
</reference>